<dbReference type="KEGG" id="csl:COCSUDRAFT_32877"/>
<dbReference type="EMBL" id="AGSI01000005">
    <property type="protein sequence ID" value="EIE24951.1"/>
    <property type="molecule type" value="Genomic_DNA"/>
</dbReference>
<dbReference type="Proteomes" id="UP000007264">
    <property type="component" value="Unassembled WGS sequence"/>
</dbReference>
<feature type="region of interest" description="Disordered" evidence="1">
    <location>
        <begin position="38"/>
        <end position="111"/>
    </location>
</feature>
<gene>
    <name evidence="2" type="ORF">COCSUDRAFT_32877</name>
</gene>
<dbReference type="GeneID" id="17042952"/>
<protein>
    <submittedName>
        <fullName evidence="2">Uncharacterized protein</fullName>
    </submittedName>
</protein>
<dbReference type="AlphaFoldDB" id="I0Z2T2"/>
<accession>I0Z2T2</accession>
<evidence type="ECO:0000313" key="3">
    <source>
        <dbReference type="Proteomes" id="UP000007264"/>
    </source>
</evidence>
<comment type="caution">
    <text evidence="2">The sequence shown here is derived from an EMBL/GenBank/DDBJ whole genome shotgun (WGS) entry which is preliminary data.</text>
</comment>
<keyword evidence="3" id="KW-1185">Reference proteome</keyword>
<feature type="compositionally biased region" description="Polar residues" evidence="1">
    <location>
        <begin position="58"/>
        <end position="68"/>
    </location>
</feature>
<reference evidence="2 3" key="1">
    <citation type="journal article" date="2012" name="Genome Biol.">
        <title>The genome of the polar eukaryotic microalga coccomyxa subellipsoidea reveals traits of cold adaptation.</title>
        <authorList>
            <person name="Blanc G."/>
            <person name="Agarkova I."/>
            <person name="Grimwood J."/>
            <person name="Kuo A."/>
            <person name="Brueggeman A."/>
            <person name="Dunigan D."/>
            <person name="Gurnon J."/>
            <person name="Ladunga I."/>
            <person name="Lindquist E."/>
            <person name="Lucas S."/>
            <person name="Pangilinan J."/>
            <person name="Proschold T."/>
            <person name="Salamov A."/>
            <person name="Schmutz J."/>
            <person name="Weeks D."/>
            <person name="Yamada T."/>
            <person name="Claverie J.M."/>
            <person name="Grigoriev I."/>
            <person name="Van Etten J."/>
            <person name="Lomsadze A."/>
            <person name="Borodovsky M."/>
        </authorList>
    </citation>
    <scope>NUCLEOTIDE SEQUENCE [LARGE SCALE GENOMIC DNA]</scope>
    <source>
        <strain evidence="2 3">C-169</strain>
    </source>
</reference>
<proteinExistence type="predicted"/>
<evidence type="ECO:0000256" key="1">
    <source>
        <dbReference type="SAM" id="MobiDB-lite"/>
    </source>
</evidence>
<sequence>MTLSERMKLSKGMRRIPPAAYTMSAADRRGFARLLGKAIRRPSSTSDIPVPEVDEKPANSQFPPSYNDPSVPPAFARASKSGAVAHPIEPPVSSEHPPTMTPPTASTDVLEDGKLYGTISVQEPSRAESKS</sequence>
<dbReference type="RefSeq" id="XP_005649495.1">
    <property type="nucleotide sequence ID" value="XM_005649438.1"/>
</dbReference>
<name>I0Z2T2_COCSC</name>
<organism evidence="2 3">
    <name type="scientific">Coccomyxa subellipsoidea (strain C-169)</name>
    <name type="common">Green microalga</name>
    <dbReference type="NCBI Taxonomy" id="574566"/>
    <lineage>
        <taxon>Eukaryota</taxon>
        <taxon>Viridiplantae</taxon>
        <taxon>Chlorophyta</taxon>
        <taxon>core chlorophytes</taxon>
        <taxon>Trebouxiophyceae</taxon>
        <taxon>Trebouxiophyceae incertae sedis</taxon>
        <taxon>Coccomyxaceae</taxon>
        <taxon>Coccomyxa</taxon>
        <taxon>Coccomyxa subellipsoidea</taxon>
    </lineage>
</organism>
<evidence type="ECO:0000313" key="2">
    <source>
        <dbReference type="EMBL" id="EIE24951.1"/>
    </source>
</evidence>